<evidence type="ECO:0000313" key="2">
    <source>
        <dbReference type="Proteomes" id="UP000318384"/>
    </source>
</evidence>
<gene>
    <name evidence="1" type="ORF">V202x_24770</name>
</gene>
<name>A0A517WV15_9PLAN</name>
<dbReference type="EMBL" id="CP037422">
    <property type="protein sequence ID" value="QDU09105.1"/>
    <property type="molecule type" value="Genomic_DNA"/>
</dbReference>
<organism evidence="1 2">
    <name type="scientific">Gimesia aquarii</name>
    <dbReference type="NCBI Taxonomy" id="2527964"/>
    <lineage>
        <taxon>Bacteria</taxon>
        <taxon>Pseudomonadati</taxon>
        <taxon>Planctomycetota</taxon>
        <taxon>Planctomycetia</taxon>
        <taxon>Planctomycetales</taxon>
        <taxon>Planctomycetaceae</taxon>
        <taxon>Gimesia</taxon>
    </lineage>
</organism>
<sequence length="36" mass="4072">MELLSGGTKKGLLALPSTIDFEHEFTFELHFKSSFL</sequence>
<proteinExistence type="predicted"/>
<accession>A0A517WV15</accession>
<dbReference type="Proteomes" id="UP000318384">
    <property type="component" value="Chromosome"/>
</dbReference>
<protein>
    <submittedName>
        <fullName evidence="1">Uncharacterized protein</fullName>
    </submittedName>
</protein>
<dbReference type="AlphaFoldDB" id="A0A517WV15"/>
<evidence type="ECO:0000313" key="1">
    <source>
        <dbReference type="EMBL" id="QDU09105.1"/>
    </source>
</evidence>
<reference evidence="1 2" key="1">
    <citation type="submission" date="2019-03" db="EMBL/GenBank/DDBJ databases">
        <title>Deep-cultivation of Planctomycetes and their phenomic and genomic characterization uncovers novel biology.</title>
        <authorList>
            <person name="Wiegand S."/>
            <person name="Jogler M."/>
            <person name="Boedeker C."/>
            <person name="Pinto D."/>
            <person name="Vollmers J."/>
            <person name="Rivas-Marin E."/>
            <person name="Kohn T."/>
            <person name="Peeters S.H."/>
            <person name="Heuer A."/>
            <person name="Rast P."/>
            <person name="Oberbeckmann S."/>
            <person name="Bunk B."/>
            <person name="Jeske O."/>
            <person name="Meyerdierks A."/>
            <person name="Storesund J.E."/>
            <person name="Kallscheuer N."/>
            <person name="Luecker S."/>
            <person name="Lage O.M."/>
            <person name="Pohl T."/>
            <person name="Merkel B.J."/>
            <person name="Hornburger P."/>
            <person name="Mueller R.-W."/>
            <person name="Bruemmer F."/>
            <person name="Labrenz M."/>
            <person name="Spormann A.M."/>
            <person name="Op den Camp H."/>
            <person name="Overmann J."/>
            <person name="Amann R."/>
            <person name="Jetten M.S.M."/>
            <person name="Mascher T."/>
            <person name="Medema M.H."/>
            <person name="Devos D.P."/>
            <person name="Kaster A.-K."/>
            <person name="Ovreas L."/>
            <person name="Rohde M."/>
            <person name="Galperin M.Y."/>
            <person name="Jogler C."/>
        </authorList>
    </citation>
    <scope>NUCLEOTIDE SEQUENCE [LARGE SCALE GENOMIC DNA]</scope>
    <source>
        <strain evidence="1 2">V202</strain>
    </source>
</reference>
<keyword evidence="2" id="KW-1185">Reference proteome</keyword>